<organism evidence="2 3">
    <name type="scientific">Pseudarthrobacter chlorophenolicus (strain ATCC 700700 / DSM 12829 / CIP 107037 / JCM 12360 / KCTC 9906 / NCIMB 13794 / A6)</name>
    <name type="common">Arthrobacter chlorophenolicus</name>
    <dbReference type="NCBI Taxonomy" id="452863"/>
    <lineage>
        <taxon>Bacteria</taxon>
        <taxon>Bacillati</taxon>
        <taxon>Actinomycetota</taxon>
        <taxon>Actinomycetes</taxon>
        <taxon>Micrococcales</taxon>
        <taxon>Micrococcaceae</taxon>
        <taxon>Pseudarthrobacter</taxon>
    </lineage>
</organism>
<keyword evidence="2" id="KW-0614">Plasmid</keyword>
<dbReference type="Proteomes" id="UP000002505">
    <property type="component" value="Plasmid pACHL01"/>
</dbReference>
<dbReference type="AlphaFoldDB" id="B8HI56"/>
<keyword evidence="3" id="KW-1185">Reference proteome</keyword>
<name>B8HI56_PSECP</name>
<accession>B8HI56</accession>
<evidence type="ECO:0000313" key="2">
    <source>
        <dbReference type="EMBL" id="ACL42103.1"/>
    </source>
</evidence>
<sequence length="277" mass="30336">MVSLSPAADPWEQLTELQANAQDDEAFRPLYAAALRDFHRAGWTYRQLGKANGVSHEYVRLAILGVPEEVTTSGIVVPPRPKSLSAIPLRDLDLAIAADLRSRLSRAVEADPEQRTASGIKTAVADYFAALHNAEAAGWDAYSLAHALGSHPKAIFKFVNQHQRSGEGQAPPYPDAPHRNEPTLHRATRPALPPVKVPDDDVEKLHLLEQTAGTEAATSQDANAYQALLGVWYLLGASREELERATGQQWETIRKRLVRAGYMSGKPRSSTRTKPNA</sequence>
<geneLocation type="plasmid" evidence="2 3">
    <name>pACHL01</name>
</geneLocation>
<protein>
    <submittedName>
        <fullName evidence="2">Uncharacterized protein</fullName>
    </submittedName>
</protein>
<dbReference type="EMBL" id="CP001342">
    <property type="protein sequence ID" value="ACL42103.1"/>
    <property type="molecule type" value="Genomic_DNA"/>
</dbReference>
<gene>
    <name evidence="2" type="ordered locus">Achl_4152</name>
</gene>
<evidence type="ECO:0000256" key="1">
    <source>
        <dbReference type="SAM" id="MobiDB-lite"/>
    </source>
</evidence>
<reference evidence="2" key="1">
    <citation type="submission" date="2009-01" db="EMBL/GenBank/DDBJ databases">
        <title>Complete sequence of plasmid1 of Arthrobacter chlorophenolicus A6.</title>
        <authorList>
            <consortium name="US DOE Joint Genome Institute"/>
            <person name="Lucas S."/>
            <person name="Copeland A."/>
            <person name="Lapidus A."/>
            <person name="Glavina del Rio T."/>
            <person name="Tice H."/>
            <person name="Bruce D."/>
            <person name="Goodwin L."/>
            <person name="Pitluck S."/>
            <person name="Goltsman E."/>
            <person name="Clum A."/>
            <person name="Larimer F."/>
            <person name="Land M."/>
            <person name="Hauser L."/>
            <person name="Kyrpides N."/>
            <person name="Mikhailova N."/>
            <person name="Jansson J."/>
            <person name="Richardson P."/>
        </authorList>
    </citation>
    <scope>NUCLEOTIDE SEQUENCE [LARGE SCALE GENOMIC DNA]</scope>
    <source>
        <strain evidence="2">A6</strain>
        <plasmid evidence="2">pACHL01</plasmid>
    </source>
</reference>
<proteinExistence type="predicted"/>
<evidence type="ECO:0000313" key="3">
    <source>
        <dbReference type="Proteomes" id="UP000002505"/>
    </source>
</evidence>
<feature type="region of interest" description="Disordered" evidence="1">
    <location>
        <begin position="163"/>
        <end position="198"/>
    </location>
</feature>
<dbReference type="KEGG" id="ach:Achl_4152"/>
<dbReference type="HOGENOM" id="CLU_1003413_0_0_11"/>
<dbReference type="RefSeq" id="WP_012623120.1">
    <property type="nucleotide sequence ID" value="NC_011879.1"/>
</dbReference>